<evidence type="ECO:0000313" key="2">
    <source>
        <dbReference type="Proteomes" id="UP000323176"/>
    </source>
</evidence>
<accession>A0A5C8EPL2</accession>
<name>A0A5C8EPL2_BRAPL</name>
<dbReference type="OrthoDB" id="307653at2"/>
<comment type="caution">
    <text evidence="1">The sequence shown here is derived from an EMBL/GenBank/DDBJ whole genome shotgun (WGS) entry which is preliminary data.</text>
</comment>
<sequence length="143" mass="17083">MKGKLKYLFVLLFLFTISLFSEQRIFLSSNLTGDDLRKEIIKWVKNNSLNEQNYEILDNGFIYFFYVSNIDDKNKFLCFDITFNLQYDKFIVDFSNPKTFDKEKNEIKDLKFSTISKLTKTGWFKSYNEEIDKIVKELETIIG</sequence>
<proteinExistence type="predicted"/>
<organism evidence="1 2">
    <name type="scientific">Brachyspira pilosicoli</name>
    <name type="common">Serpulina pilosicoli</name>
    <dbReference type="NCBI Taxonomy" id="52584"/>
    <lineage>
        <taxon>Bacteria</taxon>
        <taxon>Pseudomonadati</taxon>
        <taxon>Spirochaetota</taxon>
        <taxon>Spirochaetia</taxon>
        <taxon>Brachyspirales</taxon>
        <taxon>Brachyspiraceae</taxon>
        <taxon>Brachyspira</taxon>
    </lineage>
</organism>
<protein>
    <recommendedName>
        <fullName evidence="3">DUF4468 domain-containing protein</fullName>
    </recommendedName>
</protein>
<evidence type="ECO:0000313" key="1">
    <source>
        <dbReference type="EMBL" id="TXJ39979.1"/>
    </source>
</evidence>
<reference evidence="1 2" key="1">
    <citation type="journal article" date="1992" name="Lakartidningen">
        <title>[Penicillin V and not amoxicillin is the first choice preparation in acute otitis].</title>
        <authorList>
            <person name="Kamme C."/>
            <person name="Lundgren K."/>
            <person name="Prellner K."/>
        </authorList>
    </citation>
    <scope>NUCLEOTIDE SEQUENCE [LARGE SCALE GENOMIC DNA]</scope>
    <source>
        <strain evidence="1 2">PC5538III-hc</strain>
    </source>
</reference>
<gene>
    <name evidence="1" type="ORF">EPJ72_08600</name>
</gene>
<dbReference type="Proteomes" id="UP000323176">
    <property type="component" value="Unassembled WGS sequence"/>
</dbReference>
<dbReference type="AlphaFoldDB" id="A0A5C8EPL2"/>
<dbReference type="EMBL" id="SAXY01000053">
    <property type="protein sequence ID" value="TXJ39979.1"/>
    <property type="molecule type" value="Genomic_DNA"/>
</dbReference>
<evidence type="ECO:0008006" key="3">
    <source>
        <dbReference type="Google" id="ProtNLM"/>
    </source>
</evidence>